<feature type="binding site" evidence="9">
    <location>
        <position position="219"/>
    </location>
    <ligand>
        <name>S-adenosyl-L-methionine</name>
        <dbReference type="ChEBI" id="CHEBI:59789"/>
    </ligand>
</feature>
<dbReference type="PROSITE" id="PS51684">
    <property type="entry name" value="SAM_MT_TRM5_TYW2"/>
    <property type="match status" value="1"/>
</dbReference>
<comment type="subunit">
    <text evidence="9">Monomer.</text>
</comment>
<accession>A0ABQ8F0T3</accession>
<organism evidence="12 13">
    <name type="scientific">Batrachochytrium salamandrivorans</name>
    <dbReference type="NCBI Taxonomy" id="1357716"/>
    <lineage>
        <taxon>Eukaryota</taxon>
        <taxon>Fungi</taxon>
        <taxon>Fungi incertae sedis</taxon>
        <taxon>Chytridiomycota</taxon>
        <taxon>Chytridiomycota incertae sedis</taxon>
        <taxon>Chytridiomycetes</taxon>
        <taxon>Rhizophydiales</taxon>
        <taxon>Rhizophydiales incertae sedis</taxon>
        <taxon>Batrachochytrium</taxon>
    </lineage>
</organism>
<comment type="caution">
    <text evidence="12">The sequence shown here is derived from an EMBL/GenBank/DDBJ whole genome shotgun (WGS) entry which is preliminary data.</text>
</comment>
<protein>
    <recommendedName>
        <fullName evidence="9">tRNA (guanine(37)-N1)-methyltransferase</fullName>
        <ecNumber evidence="9">2.1.1.228</ecNumber>
    </recommendedName>
    <alternativeName>
        <fullName evidence="9">M1G-methyltransferase</fullName>
    </alternativeName>
    <alternativeName>
        <fullName evidence="9">tRNA [GM37] methyltransferase</fullName>
    </alternativeName>
    <alternativeName>
        <fullName evidence="9">tRNA methyltransferase 5</fullName>
    </alternativeName>
</protein>
<keyword evidence="4 9" id="KW-0808">Transferase</keyword>
<keyword evidence="5 9" id="KW-0949">S-adenosyl-L-methionine</keyword>
<dbReference type="Gene3D" id="3.30.300.110">
    <property type="entry name" value="Met-10+ protein-like domains"/>
    <property type="match status" value="1"/>
</dbReference>
<evidence type="ECO:0000256" key="10">
    <source>
        <dbReference type="SAM" id="MobiDB-lite"/>
    </source>
</evidence>
<dbReference type="InterPro" id="IPR056743">
    <property type="entry name" value="TRM5-TYW2-like_MTfase"/>
</dbReference>
<keyword evidence="8 9" id="KW-0539">Nucleus</keyword>
<dbReference type="HAMAP" id="MF_03152">
    <property type="entry name" value="TRM5"/>
    <property type="match status" value="1"/>
</dbReference>
<keyword evidence="6 9" id="KW-0819">tRNA processing</keyword>
<comment type="subcellular location">
    <subcellularLocation>
        <location evidence="9">Mitochondrion matrix</location>
    </subcellularLocation>
    <subcellularLocation>
        <location evidence="9">Nucleus</location>
    </subcellularLocation>
    <subcellularLocation>
        <location evidence="9">Cytoplasm</location>
    </subcellularLocation>
    <text evidence="9">Predominantly in the mitochondria and in the nucleus.</text>
</comment>
<evidence type="ECO:0000256" key="1">
    <source>
        <dbReference type="ARBA" id="ARBA00009775"/>
    </source>
</evidence>
<dbReference type="Pfam" id="PF02475">
    <property type="entry name" value="TRM5-TYW2_MTfase"/>
    <property type="match status" value="1"/>
</dbReference>
<reference evidence="12 13" key="1">
    <citation type="submission" date="2021-02" db="EMBL/GenBank/DDBJ databases">
        <title>Variation within the Batrachochytrium salamandrivorans European outbreak.</title>
        <authorList>
            <person name="Kelly M."/>
            <person name="Pasmans F."/>
            <person name="Shea T.P."/>
            <person name="Munoz J.F."/>
            <person name="Carranza S."/>
            <person name="Cuomo C.A."/>
            <person name="Martel A."/>
        </authorList>
    </citation>
    <scope>NUCLEOTIDE SEQUENCE [LARGE SCALE GENOMIC DNA]</scope>
    <source>
        <strain evidence="12 13">AMFP18/2</strain>
    </source>
</reference>
<evidence type="ECO:0000259" key="11">
    <source>
        <dbReference type="PROSITE" id="PS51684"/>
    </source>
</evidence>
<name>A0ABQ8F0T3_9FUNG</name>
<dbReference type="InterPro" id="IPR029063">
    <property type="entry name" value="SAM-dependent_MTases_sf"/>
</dbReference>
<evidence type="ECO:0000313" key="13">
    <source>
        <dbReference type="Proteomes" id="UP001648503"/>
    </source>
</evidence>
<evidence type="ECO:0000256" key="8">
    <source>
        <dbReference type="ARBA" id="ARBA00023242"/>
    </source>
</evidence>
<keyword evidence="7 9" id="KW-0496">Mitochondrion</keyword>
<dbReference type="InterPro" id="IPR056744">
    <property type="entry name" value="TRM5/TYW2-like_N"/>
</dbReference>
<comment type="function">
    <text evidence="9">Specifically methylates the N1 position of guanosine-37 in various cytoplasmic and mitochondrial tRNAs. Methylation is not dependent on the nature of the nucleoside 5' of the target nucleoside. This is the first step in the biosynthesis of wybutosine (yW), a modified base adjacent to the anticodon of tRNAs and required for accurate decoding.</text>
</comment>
<feature type="binding site" evidence="9">
    <location>
        <position position="347"/>
    </location>
    <ligand>
        <name>S-adenosyl-L-methionine</name>
        <dbReference type="ChEBI" id="CHEBI:59789"/>
    </ligand>
</feature>
<evidence type="ECO:0000256" key="2">
    <source>
        <dbReference type="ARBA" id="ARBA00022490"/>
    </source>
</evidence>
<dbReference type="EC" id="2.1.1.228" evidence="9"/>
<evidence type="ECO:0000256" key="6">
    <source>
        <dbReference type="ARBA" id="ARBA00022694"/>
    </source>
</evidence>
<evidence type="ECO:0000313" key="12">
    <source>
        <dbReference type="EMBL" id="KAH6590046.1"/>
    </source>
</evidence>
<evidence type="ECO:0000256" key="5">
    <source>
        <dbReference type="ARBA" id="ARBA00022691"/>
    </source>
</evidence>
<comment type="similarity">
    <text evidence="9">Belongs to the TRM5 / TYW2 family.</text>
</comment>
<dbReference type="InterPro" id="IPR025792">
    <property type="entry name" value="tRNA_Gua_MeTrfase_euk"/>
</dbReference>
<keyword evidence="13" id="KW-1185">Reference proteome</keyword>
<evidence type="ECO:0000256" key="3">
    <source>
        <dbReference type="ARBA" id="ARBA00022603"/>
    </source>
</evidence>
<evidence type="ECO:0000256" key="4">
    <source>
        <dbReference type="ARBA" id="ARBA00022679"/>
    </source>
</evidence>
<feature type="compositionally biased region" description="Basic and acidic residues" evidence="10">
    <location>
        <begin position="313"/>
        <end position="327"/>
    </location>
</feature>
<dbReference type="SUPFAM" id="SSF53335">
    <property type="entry name" value="S-adenosyl-L-methionine-dependent methyltransferases"/>
    <property type="match status" value="1"/>
</dbReference>
<feature type="binding site" evidence="9">
    <location>
        <begin position="286"/>
        <end position="287"/>
    </location>
    <ligand>
        <name>S-adenosyl-L-methionine</name>
        <dbReference type="ChEBI" id="CHEBI:59789"/>
    </ligand>
</feature>
<proteinExistence type="inferred from homology"/>
<dbReference type="Proteomes" id="UP001648503">
    <property type="component" value="Unassembled WGS sequence"/>
</dbReference>
<keyword evidence="2 9" id="KW-0963">Cytoplasm</keyword>
<feature type="compositionally biased region" description="Basic and acidic residues" evidence="10">
    <location>
        <begin position="464"/>
        <end position="479"/>
    </location>
</feature>
<dbReference type="Pfam" id="PF25133">
    <property type="entry name" value="TYW2_N_2"/>
    <property type="match status" value="1"/>
</dbReference>
<dbReference type="EMBL" id="JAFCIX010000438">
    <property type="protein sequence ID" value="KAH6590046.1"/>
    <property type="molecule type" value="Genomic_DNA"/>
</dbReference>
<feature type="domain" description="SAM-dependent methyltransferase TRM5/TYW2-type" evidence="11">
    <location>
        <begin position="130"/>
        <end position="433"/>
    </location>
</feature>
<evidence type="ECO:0000256" key="7">
    <source>
        <dbReference type="ARBA" id="ARBA00023128"/>
    </source>
</evidence>
<comment type="similarity">
    <text evidence="1">Belongs to the class I-like SAM-binding methyltransferase superfamily. TRM5/TYW2 family.</text>
</comment>
<feature type="region of interest" description="Disordered" evidence="10">
    <location>
        <begin position="313"/>
        <end position="333"/>
    </location>
</feature>
<evidence type="ECO:0000256" key="9">
    <source>
        <dbReference type="HAMAP-Rule" id="MF_03152"/>
    </source>
</evidence>
<dbReference type="PANTHER" id="PTHR23245:SF43">
    <property type="entry name" value="TRNA (GUANINE(37)-N1)-METHYLTRANSFERASE 2"/>
    <property type="match status" value="1"/>
</dbReference>
<dbReference type="CDD" id="cd02440">
    <property type="entry name" value="AdoMet_MTases"/>
    <property type="match status" value="1"/>
</dbReference>
<dbReference type="Gene3D" id="3.40.50.150">
    <property type="entry name" value="Vaccinia Virus protein VP39"/>
    <property type="match status" value="1"/>
</dbReference>
<comment type="catalytic activity">
    <reaction evidence="9">
        <text>guanosine(37) in tRNA + S-adenosyl-L-methionine = N(1)-methylguanosine(37) in tRNA + S-adenosyl-L-homocysteine + H(+)</text>
        <dbReference type="Rhea" id="RHEA:36899"/>
        <dbReference type="Rhea" id="RHEA-COMP:10145"/>
        <dbReference type="Rhea" id="RHEA-COMP:10147"/>
        <dbReference type="ChEBI" id="CHEBI:15378"/>
        <dbReference type="ChEBI" id="CHEBI:57856"/>
        <dbReference type="ChEBI" id="CHEBI:59789"/>
        <dbReference type="ChEBI" id="CHEBI:73542"/>
        <dbReference type="ChEBI" id="CHEBI:74269"/>
        <dbReference type="EC" id="2.1.1.228"/>
    </reaction>
</comment>
<sequence length="479" mass="54034">MRHIFSPPPNKGILQLQPTLFESKHRVPALRIPAHASGTAMGTLRSHILVAPRLRSIIDDPVDKKLRLLLLDPSLSISKIDELPAPLKQFALLHKAELTEHTLELKYDYWTSDQILRSILPDNLDTPGAFETVGHIAHLNLRDQYQPFKNIIGQVILDKSTHIKTVVNKTDNIDHTFRFFQMEVLAGKSDLMADLKEGGCLFHFDFSKVYWNSRLQGEHDRIVKLFNRGDLICDVFAGVGPFALPSAKHSGCVVFANDLNPQSFKYLVENIKLNKLEHRIRPSNLDGRQFIKQSLQDLNDPVIWDSLAERKPSSSIRKREKEPKETKPANMPDTVEGERYFKHYIMNLPATAIEFLDAFHGLYSGKRNAITDADLPTIHCHCFSNAKDTKADVVQRVERVIGMPLGDNLITVHVVRTVAPNKDMLCISFRLPAMLAFADPGVLGKRKGIDAGNCTEECASNAQAKHEHTEMQPLKKDTE</sequence>
<feature type="binding site" evidence="9">
    <location>
        <begin position="258"/>
        <end position="259"/>
    </location>
    <ligand>
        <name>S-adenosyl-L-methionine</name>
        <dbReference type="ChEBI" id="CHEBI:59789"/>
    </ligand>
</feature>
<dbReference type="InterPro" id="IPR030382">
    <property type="entry name" value="MeTrfase_TRM5/TYW2"/>
</dbReference>
<feature type="region of interest" description="Disordered" evidence="10">
    <location>
        <begin position="460"/>
        <end position="479"/>
    </location>
</feature>
<dbReference type="PANTHER" id="PTHR23245">
    <property type="entry name" value="TRNA METHYLTRANSFERASE"/>
    <property type="match status" value="1"/>
</dbReference>
<keyword evidence="3 9" id="KW-0489">Methyltransferase</keyword>
<gene>
    <name evidence="9" type="primary">TRM5</name>
    <name evidence="12" type="ORF">BASA50_009748</name>
</gene>